<proteinExistence type="predicted"/>
<dbReference type="Gene3D" id="1.25.40.20">
    <property type="entry name" value="Ankyrin repeat-containing domain"/>
    <property type="match status" value="1"/>
</dbReference>
<dbReference type="SUPFAM" id="SSF48403">
    <property type="entry name" value="Ankyrin repeat"/>
    <property type="match status" value="1"/>
</dbReference>
<dbReference type="AlphaFoldDB" id="A0A5R9J586"/>
<dbReference type="Proteomes" id="UP000305654">
    <property type="component" value="Unassembled WGS sequence"/>
</dbReference>
<evidence type="ECO:0000256" key="2">
    <source>
        <dbReference type="SAM" id="SignalP"/>
    </source>
</evidence>
<sequence>MSVIRPLLVACLVSGACLLPPAAAQAQMSVGGGGAGGGGGANDAAAEEAKAAAAAAAPPPALPGAVPSDDAAPRGHAALDVNPNAALFDAINRGDLTAAKEALSRGADLQAVNILGQKPLDMAIDLNRNDITFLLLSMRGAGTTDTGTQLASAQTGGDGGVAVSASATRRRSPVQEAADMRARRLAEDGGAARPDVGFLGFGGS</sequence>
<dbReference type="PROSITE" id="PS51257">
    <property type="entry name" value="PROKAR_LIPOPROTEIN"/>
    <property type="match status" value="1"/>
</dbReference>
<dbReference type="RefSeq" id="WP_138326244.1">
    <property type="nucleotide sequence ID" value="NZ_VCDI01000003.1"/>
</dbReference>
<comment type="caution">
    <text evidence="3">The sequence shown here is derived from an EMBL/GenBank/DDBJ whole genome shotgun (WGS) entry which is preliminary data.</text>
</comment>
<name>A0A5R9J586_9PROT</name>
<feature type="region of interest" description="Disordered" evidence="1">
    <location>
        <begin position="150"/>
        <end position="170"/>
    </location>
</feature>
<evidence type="ECO:0000313" key="3">
    <source>
        <dbReference type="EMBL" id="TLU72784.1"/>
    </source>
</evidence>
<evidence type="ECO:0000256" key="1">
    <source>
        <dbReference type="SAM" id="MobiDB-lite"/>
    </source>
</evidence>
<protein>
    <submittedName>
        <fullName evidence="3">Ankyrin repeat domain-containing protein</fullName>
    </submittedName>
</protein>
<dbReference type="EMBL" id="VCDI01000003">
    <property type="protein sequence ID" value="TLU72784.1"/>
    <property type="molecule type" value="Genomic_DNA"/>
</dbReference>
<evidence type="ECO:0000313" key="4">
    <source>
        <dbReference type="Proteomes" id="UP000305654"/>
    </source>
</evidence>
<organism evidence="3 4">
    <name type="scientific">Lichenicoccus roseus</name>
    <dbReference type="NCBI Taxonomy" id="2683649"/>
    <lineage>
        <taxon>Bacteria</taxon>
        <taxon>Pseudomonadati</taxon>
        <taxon>Pseudomonadota</taxon>
        <taxon>Alphaproteobacteria</taxon>
        <taxon>Acetobacterales</taxon>
        <taxon>Acetobacteraceae</taxon>
        <taxon>Lichenicoccus</taxon>
    </lineage>
</organism>
<gene>
    <name evidence="3" type="ORF">FE263_12270</name>
</gene>
<feature type="chain" id="PRO_5024339854" evidence="2">
    <location>
        <begin position="27"/>
        <end position="204"/>
    </location>
</feature>
<keyword evidence="2" id="KW-0732">Signal</keyword>
<dbReference type="OrthoDB" id="7284510at2"/>
<dbReference type="InterPro" id="IPR036770">
    <property type="entry name" value="Ankyrin_rpt-contain_sf"/>
</dbReference>
<reference evidence="3 4" key="1">
    <citation type="submission" date="2019-05" db="EMBL/GenBank/DDBJ databases">
        <authorList>
            <person name="Pankratov T."/>
            <person name="Grouzdev D."/>
        </authorList>
    </citation>
    <scope>NUCLEOTIDE SEQUENCE [LARGE SCALE GENOMIC DNA]</scope>
    <source>
        <strain evidence="3 4">KEBCLARHB70R</strain>
    </source>
</reference>
<keyword evidence="4" id="KW-1185">Reference proteome</keyword>
<feature type="signal peptide" evidence="2">
    <location>
        <begin position="1"/>
        <end position="26"/>
    </location>
</feature>
<feature type="region of interest" description="Disordered" evidence="1">
    <location>
        <begin position="50"/>
        <end position="77"/>
    </location>
</feature>
<accession>A0A5R9J586</accession>